<dbReference type="AlphaFoldDB" id="A0A9R1WDA8"/>
<dbReference type="GO" id="GO:0009734">
    <property type="term" value="P:auxin-activated signaling pathway"/>
    <property type="evidence" value="ECO:0007669"/>
    <property type="project" value="InterPro"/>
</dbReference>
<keyword evidence="8" id="KW-1185">Reference proteome</keyword>
<evidence type="ECO:0000313" key="8">
    <source>
        <dbReference type="Proteomes" id="UP000235145"/>
    </source>
</evidence>
<evidence type="ECO:0000256" key="1">
    <source>
        <dbReference type="ARBA" id="ARBA00004370"/>
    </source>
</evidence>
<accession>A0A9R1WDA8</accession>
<dbReference type="OrthoDB" id="1463264at2759"/>
<organism evidence="7 8">
    <name type="scientific">Lactuca sativa</name>
    <name type="common">Garden lettuce</name>
    <dbReference type="NCBI Taxonomy" id="4236"/>
    <lineage>
        <taxon>Eukaryota</taxon>
        <taxon>Viridiplantae</taxon>
        <taxon>Streptophyta</taxon>
        <taxon>Embryophyta</taxon>
        <taxon>Tracheophyta</taxon>
        <taxon>Spermatophyta</taxon>
        <taxon>Magnoliopsida</taxon>
        <taxon>eudicotyledons</taxon>
        <taxon>Gunneridae</taxon>
        <taxon>Pentapetalae</taxon>
        <taxon>asterids</taxon>
        <taxon>campanulids</taxon>
        <taxon>Asterales</taxon>
        <taxon>Asteraceae</taxon>
        <taxon>Cichorioideae</taxon>
        <taxon>Cichorieae</taxon>
        <taxon>Lactucinae</taxon>
        <taxon>Lactuca</taxon>
    </lineage>
</organism>
<proteinExistence type="inferred from homology"/>
<evidence type="ECO:0000256" key="6">
    <source>
        <dbReference type="SAM" id="Phobius"/>
    </source>
</evidence>
<keyword evidence="4 6" id="KW-1133">Transmembrane helix</keyword>
<dbReference type="GO" id="GO:0005886">
    <property type="term" value="C:plasma membrane"/>
    <property type="evidence" value="ECO:0000318"/>
    <property type="project" value="GO_Central"/>
</dbReference>
<comment type="caution">
    <text evidence="7">The sequence shown here is derived from an EMBL/GenBank/DDBJ whole genome shotgun (WGS) entry which is preliminary data.</text>
</comment>
<dbReference type="EMBL" id="NBSK02000002">
    <property type="protein sequence ID" value="KAJ0220335.1"/>
    <property type="molecule type" value="Genomic_DNA"/>
</dbReference>
<evidence type="ECO:0000256" key="3">
    <source>
        <dbReference type="ARBA" id="ARBA00022692"/>
    </source>
</evidence>
<dbReference type="GO" id="GO:0009506">
    <property type="term" value="C:plasmodesma"/>
    <property type="evidence" value="ECO:0000318"/>
    <property type="project" value="GO_Central"/>
</dbReference>
<keyword evidence="3 6" id="KW-0812">Transmembrane</keyword>
<evidence type="ECO:0000256" key="4">
    <source>
        <dbReference type="ARBA" id="ARBA00022989"/>
    </source>
</evidence>
<feature type="transmembrane region" description="Helical" evidence="6">
    <location>
        <begin position="244"/>
        <end position="262"/>
    </location>
</feature>
<gene>
    <name evidence="7" type="ORF">LSAT_V11C200081920</name>
</gene>
<evidence type="ECO:0000313" key="7">
    <source>
        <dbReference type="EMBL" id="KAJ0220335.1"/>
    </source>
</evidence>
<dbReference type="PANTHER" id="PTHR32191">
    <property type="entry name" value="TETRASPANIN-8-RELATED"/>
    <property type="match status" value="1"/>
</dbReference>
<comment type="subcellular location">
    <subcellularLocation>
        <location evidence="1">Membrane</location>
    </subcellularLocation>
</comment>
<sequence>MGLFARILLTIWLMGGTAGSIYLLGRRALEIGVRMVALHTETCLEDTVLWPTYLMTGVLVTCLLGLVGIVCCKVKFFQWLFTFLVNIGLLYVMVIVVWRLLMFGWIRKSTSAVFDDVYKEDSPLDEKYKPMLIEAMVADNVWPMVDECLTEIKFCEEDRGPEKFLDKDDDWKIENYYEFFREGCCVPPPKCARKMFELGSVSENDDCLKWANATLNKPKHVKCFDCDSCKAARMATYITNQDKVGIYLTIAGVFLFIANLFSSMGGFE</sequence>
<evidence type="ECO:0000256" key="5">
    <source>
        <dbReference type="ARBA" id="ARBA00023136"/>
    </source>
</evidence>
<keyword evidence="5 6" id="KW-0472">Membrane</keyword>
<name>A0A9R1WDA8_LACSA</name>
<reference evidence="7 8" key="1">
    <citation type="journal article" date="2017" name="Nat. Commun.">
        <title>Genome assembly with in vitro proximity ligation data and whole-genome triplication in lettuce.</title>
        <authorList>
            <person name="Reyes-Chin-Wo S."/>
            <person name="Wang Z."/>
            <person name="Yang X."/>
            <person name="Kozik A."/>
            <person name="Arikit S."/>
            <person name="Song C."/>
            <person name="Xia L."/>
            <person name="Froenicke L."/>
            <person name="Lavelle D.O."/>
            <person name="Truco M.J."/>
            <person name="Xia R."/>
            <person name="Zhu S."/>
            <person name="Xu C."/>
            <person name="Xu H."/>
            <person name="Xu X."/>
            <person name="Cox K."/>
            <person name="Korf I."/>
            <person name="Meyers B.C."/>
            <person name="Michelmore R.W."/>
        </authorList>
    </citation>
    <scope>NUCLEOTIDE SEQUENCE [LARGE SCALE GENOMIC DNA]</scope>
    <source>
        <strain evidence="8">cv. Salinas</strain>
        <tissue evidence="7">Seedlings</tissue>
    </source>
</reference>
<feature type="transmembrane region" description="Helical" evidence="6">
    <location>
        <begin position="76"/>
        <end position="101"/>
    </location>
</feature>
<feature type="transmembrane region" description="Helical" evidence="6">
    <location>
        <begin position="48"/>
        <end position="70"/>
    </location>
</feature>
<comment type="similarity">
    <text evidence="2">Belongs to the tetraspanin (TM4SF) family.</text>
</comment>
<dbReference type="InterPro" id="IPR044991">
    <property type="entry name" value="TET_plant"/>
</dbReference>
<evidence type="ECO:0000256" key="2">
    <source>
        <dbReference type="ARBA" id="ARBA00006840"/>
    </source>
</evidence>
<feature type="transmembrane region" description="Helical" evidence="6">
    <location>
        <begin position="6"/>
        <end position="25"/>
    </location>
</feature>
<protein>
    <submittedName>
        <fullName evidence="7">Uncharacterized protein</fullName>
    </submittedName>
</protein>
<dbReference type="Proteomes" id="UP000235145">
    <property type="component" value="Unassembled WGS sequence"/>
</dbReference>
<dbReference type="Gramene" id="rna-gnl|WGS:NBSK|LSAT_2X86361_mrna">
    <property type="protein sequence ID" value="cds-PLY77541.1"/>
    <property type="gene ID" value="gene-LSAT_2X86361"/>
</dbReference>